<dbReference type="InterPro" id="IPR049704">
    <property type="entry name" value="Aminotrans_3_PPA_site"/>
</dbReference>
<comment type="subcellular location">
    <subcellularLocation>
        <location evidence="2">Mitochondrion</location>
    </subcellularLocation>
</comment>
<dbReference type="EC" id="2.6.1.11" evidence="8"/>
<dbReference type="SUPFAM" id="SSF53383">
    <property type="entry name" value="PLP-dependent transferases"/>
    <property type="match status" value="1"/>
</dbReference>
<evidence type="ECO:0000256" key="3">
    <source>
        <dbReference type="ARBA" id="ARBA00022576"/>
    </source>
</evidence>
<dbReference type="GO" id="GO:0003992">
    <property type="term" value="F:N2-acetyl-L-ornithine:2-oxoglutarate 5-aminotransferase activity"/>
    <property type="evidence" value="ECO:0007669"/>
    <property type="project" value="UniProtKB-EC"/>
</dbReference>
<keyword evidence="3 8" id="KW-0032">Aminotransferase</keyword>
<keyword evidence="5 8" id="KW-0808">Transferase</keyword>
<keyword evidence="6" id="KW-0663">Pyridoxal phosphate</keyword>
<sequence>MKHVMNTYSRLPVTLVRGSGCRVWDEKGGSYLDMVAGIAVCNLGHAHPRVAEALKEQADKMFHCSNLYRIPLQDDVARMISENSFESRVFFCNSGAEANEGAIKLVRRYCHEHSRKGPGIITFTGSFHGRTLATLSATGQEKVKKGFAPLPEGFKTVEFGDMDALRGAVDDSIGAIMIEPVQGEGGVRIPPKGYLKNIREFCDEHGLLLVLDEVQTGMGRTGELFGYLHEGIQPDIMTLAKGLGNGFPVGAVAARPDVAEVFGPGSHASTFGGNPLAMAAASATLTIMIEQDIPGMCRETGAYLTQGLKEMMSLHSGIREIRSRGLMIGIQCDTDISSIPRDALEKGILLNVVQGSVLRLVPPLIITRRECDEAVEKIDKLLKEKGV</sequence>
<keyword evidence="4" id="KW-0028">Amino-acid biosynthesis</keyword>
<dbReference type="HAMAP" id="MF_01107">
    <property type="entry name" value="ArgD_aminotrans_3"/>
    <property type="match status" value="1"/>
</dbReference>
<dbReference type="PROSITE" id="PS00600">
    <property type="entry name" value="AA_TRANSFER_CLASS_3"/>
    <property type="match status" value="1"/>
</dbReference>
<dbReference type="CDD" id="cd00610">
    <property type="entry name" value="OAT_like"/>
    <property type="match status" value="1"/>
</dbReference>
<evidence type="ECO:0000256" key="1">
    <source>
        <dbReference type="ARBA" id="ARBA00001933"/>
    </source>
</evidence>
<evidence type="ECO:0000256" key="4">
    <source>
        <dbReference type="ARBA" id="ARBA00022605"/>
    </source>
</evidence>
<dbReference type="GO" id="GO:0006526">
    <property type="term" value="P:L-arginine biosynthetic process"/>
    <property type="evidence" value="ECO:0007669"/>
    <property type="project" value="UniProtKB-ARBA"/>
</dbReference>
<evidence type="ECO:0000313" key="8">
    <source>
        <dbReference type="EMBL" id="VFU13748.1"/>
    </source>
</evidence>
<name>A0A485LXS4_9ZZZZ</name>
<accession>A0A485LXS4</accession>
<dbReference type="InterPro" id="IPR015424">
    <property type="entry name" value="PyrdxlP-dep_Trfase"/>
</dbReference>
<comment type="cofactor">
    <cofactor evidence="1">
        <name>pyridoxal 5'-phosphate</name>
        <dbReference type="ChEBI" id="CHEBI:597326"/>
    </cofactor>
</comment>
<reference evidence="8" key="1">
    <citation type="submission" date="2019-03" db="EMBL/GenBank/DDBJ databases">
        <authorList>
            <person name="Hao L."/>
        </authorList>
    </citation>
    <scope>NUCLEOTIDE SEQUENCE</scope>
</reference>
<dbReference type="NCBIfam" id="NF002325">
    <property type="entry name" value="PRK01278.1"/>
    <property type="match status" value="1"/>
</dbReference>
<dbReference type="InterPro" id="IPR050103">
    <property type="entry name" value="Class-III_PLP-dep_AT"/>
</dbReference>
<evidence type="ECO:0000256" key="2">
    <source>
        <dbReference type="ARBA" id="ARBA00004173"/>
    </source>
</evidence>
<dbReference type="NCBIfam" id="TIGR00707">
    <property type="entry name" value="argD"/>
    <property type="match status" value="1"/>
</dbReference>
<dbReference type="AlphaFoldDB" id="A0A485LXS4"/>
<dbReference type="InterPro" id="IPR015422">
    <property type="entry name" value="PyrdxlP-dep_Trfase_small"/>
</dbReference>
<dbReference type="GO" id="GO:0030170">
    <property type="term" value="F:pyridoxal phosphate binding"/>
    <property type="evidence" value="ECO:0007669"/>
    <property type="project" value="InterPro"/>
</dbReference>
<evidence type="ECO:0000256" key="7">
    <source>
        <dbReference type="ARBA" id="ARBA00029440"/>
    </source>
</evidence>
<dbReference type="PIRSF" id="PIRSF000521">
    <property type="entry name" value="Transaminase_4ab_Lys_Orn"/>
    <property type="match status" value="1"/>
</dbReference>
<dbReference type="InterPro" id="IPR005814">
    <property type="entry name" value="Aminotrans_3"/>
</dbReference>
<protein>
    <submittedName>
        <fullName evidence="8">Acetylornithine aminotransferase</fullName>
        <ecNumber evidence="8">2.6.1.11</ecNumber>
    </submittedName>
</protein>
<evidence type="ECO:0000256" key="6">
    <source>
        <dbReference type="ARBA" id="ARBA00022898"/>
    </source>
</evidence>
<dbReference type="GO" id="GO:0005739">
    <property type="term" value="C:mitochondrion"/>
    <property type="evidence" value="ECO:0007669"/>
    <property type="project" value="UniProtKB-SubCell"/>
</dbReference>
<dbReference type="InterPro" id="IPR015421">
    <property type="entry name" value="PyrdxlP-dep_Trfase_major"/>
</dbReference>
<comment type="pathway">
    <text evidence="7">Amino-acid biosynthesis.</text>
</comment>
<dbReference type="Gene3D" id="3.90.1150.10">
    <property type="entry name" value="Aspartate Aminotransferase, domain 1"/>
    <property type="match status" value="1"/>
</dbReference>
<evidence type="ECO:0000256" key="5">
    <source>
        <dbReference type="ARBA" id="ARBA00022679"/>
    </source>
</evidence>
<dbReference type="InterPro" id="IPR004636">
    <property type="entry name" value="AcOrn/SuccOrn_fam"/>
</dbReference>
<dbReference type="PANTHER" id="PTHR11986">
    <property type="entry name" value="AMINOTRANSFERASE CLASS III"/>
    <property type="match status" value="1"/>
</dbReference>
<gene>
    <name evidence="8" type="primary">argD</name>
    <name evidence="8" type="ORF">SCFA_220005</name>
</gene>
<organism evidence="8">
    <name type="scientific">anaerobic digester metagenome</name>
    <dbReference type="NCBI Taxonomy" id="1263854"/>
    <lineage>
        <taxon>unclassified sequences</taxon>
        <taxon>metagenomes</taxon>
        <taxon>ecological metagenomes</taxon>
    </lineage>
</organism>
<dbReference type="Pfam" id="PF00202">
    <property type="entry name" value="Aminotran_3"/>
    <property type="match status" value="1"/>
</dbReference>
<dbReference type="EMBL" id="CAADRM010000084">
    <property type="protein sequence ID" value="VFU13748.1"/>
    <property type="molecule type" value="Genomic_DNA"/>
</dbReference>
<dbReference type="GO" id="GO:0042802">
    <property type="term" value="F:identical protein binding"/>
    <property type="evidence" value="ECO:0007669"/>
    <property type="project" value="TreeGrafter"/>
</dbReference>
<dbReference type="FunFam" id="3.40.640.10:FF:000004">
    <property type="entry name" value="Acetylornithine aminotransferase"/>
    <property type="match status" value="1"/>
</dbReference>
<dbReference type="Gene3D" id="3.40.640.10">
    <property type="entry name" value="Type I PLP-dependent aspartate aminotransferase-like (Major domain)"/>
    <property type="match status" value="1"/>
</dbReference>
<proteinExistence type="inferred from homology"/>
<dbReference type="PANTHER" id="PTHR11986:SF79">
    <property type="entry name" value="ACETYLORNITHINE AMINOTRANSFERASE, MITOCHONDRIAL"/>
    <property type="match status" value="1"/>
</dbReference>